<dbReference type="AlphaFoldDB" id="A0A978W556"/>
<name>A0A978W556_ZIZJJ</name>
<reference evidence="1" key="1">
    <citation type="journal article" date="2021" name="Front. Plant Sci.">
        <title>Chromosome-Scale Genome Assembly for Chinese Sour Jujube and Insights Into Its Genome Evolution and Domestication Signature.</title>
        <authorList>
            <person name="Shen L.-Y."/>
            <person name="Luo H."/>
            <person name="Wang X.-L."/>
            <person name="Wang X.-M."/>
            <person name="Qiu X.-J."/>
            <person name="Liu H."/>
            <person name="Zhou S.-S."/>
            <person name="Jia K.-H."/>
            <person name="Nie S."/>
            <person name="Bao Y.-T."/>
            <person name="Zhang R.-G."/>
            <person name="Yun Q.-Z."/>
            <person name="Chai Y.-H."/>
            <person name="Lu J.-Y."/>
            <person name="Li Y."/>
            <person name="Zhao S.-W."/>
            <person name="Mao J.-F."/>
            <person name="Jia S.-G."/>
            <person name="Mao Y.-M."/>
        </authorList>
    </citation>
    <scope>NUCLEOTIDE SEQUENCE</scope>
    <source>
        <strain evidence="1">AT0</strain>
        <tissue evidence="1">Leaf</tissue>
    </source>
</reference>
<organism evidence="1 2">
    <name type="scientific">Ziziphus jujuba var. spinosa</name>
    <dbReference type="NCBI Taxonomy" id="714518"/>
    <lineage>
        <taxon>Eukaryota</taxon>
        <taxon>Viridiplantae</taxon>
        <taxon>Streptophyta</taxon>
        <taxon>Embryophyta</taxon>
        <taxon>Tracheophyta</taxon>
        <taxon>Spermatophyta</taxon>
        <taxon>Magnoliopsida</taxon>
        <taxon>eudicotyledons</taxon>
        <taxon>Gunneridae</taxon>
        <taxon>Pentapetalae</taxon>
        <taxon>rosids</taxon>
        <taxon>fabids</taxon>
        <taxon>Rosales</taxon>
        <taxon>Rhamnaceae</taxon>
        <taxon>Paliureae</taxon>
        <taxon>Ziziphus</taxon>
    </lineage>
</organism>
<protein>
    <submittedName>
        <fullName evidence="1">Uncharacterized protein</fullName>
    </submittedName>
</protein>
<dbReference type="EMBL" id="JAEACU010000001">
    <property type="protein sequence ID" value="KAH7547090.1"/>
    <property type="molecule type" value="Genomic_DNA"/>
</dbReference>
<proteinExistence type="predicted"/>
<gene>
    <name evidence="1" type="ORF">FEM48_Zijuj01G0270200</name>
</gene>
<evidence type="ECO:0000313" key="1">
    <source>
        <dbReference type="EMBL" id="KAH7547090.1"/>
    </source>
</evidence>
<dbReference type="Proteomes" id="UP000813462">
    <property type="component" value="Unassembled WGS sequence"/>
</dbReference>
<evidence type="ECO:0000313" key="2">
    <source>
        <dbReference type="Proteomes" id="UP000813462"/>
    </source>
</evidence>
<accession>A0A978W556</accession>
<sequence length="157" mass="18595">MPTYSMTTFLLPSGVYDDLDGLVRKFWWESKPNAIGYLALKAWKDICKPKEFGGLGFRKFKDMNLALLVKLEWKLARREECLWTRMMKAKYLQNEIFFGYSLKKGLPSKTPRAKEDSVYPKWRRVFECWDESNCAWKAEEIRKVCDEELAEAILKMD</sequence>
<comment type="caution">
    <text evidence="1">The sequence shown here is derived from an EMBL/GenBank/DDBJ whole genome shotgun (WGS) entry which is preliminary data.</text>
</comment>
<dbReference type="PANTHER" id="PTHR33116">
    <property type="entry name" value="REVERSE TRANSCRIPTASE ZINC-BINDING DOMAIN-CONTAINING PROTEIN-RELATED-RELATED"/>
    <property type="match status" value="1"/>
</dbReference>
<dbReference type="PANTHER" id="PTHR33116:SF86">
    <property type="entry name" value="REVERSE TRANSCRIPTASE DOMAIN-CONTAINING PROTEIN"/>
    <property type="match status" value="1"/>
</dbReference>